<dbReference type="EMBL" id="CVRI01000056">
    <property type="protein sequence ID" value="CRL01726.1"/>
    <property type="molecule type" value="Genomic_DNA"/>
</dbReference>
<reference evidence="1 2" key="1">
    <citation type="submission" date="2015-04" db="EMBL/GenBank/DDBJ databases">
        <authorList>
            <person name="Syromyatnikov M.Y."/>
            <person name="Popov V.N."/>
        </authorList>
    </citation>
    <scope>NUCLEOTIDE SEQUENCE [LARGE SCALE GENOMIC DNA]</scope>
</reference>
<sequence length="90" mass="10377">MMTMKKEHLKAYCATSQMQPVVTFSINKYVCGLSTCFMNTDVVMNVEKQEKFHKCATRSIAFRARFTSNDNESHHECDFVILNSNEKDEG</sequence>
<protein>
    <submittedName>
        <fullName evidence="1">CLUMA_CG014942, isoform A</fullName>
    </submittedName>
</protein>
<gene>
    <name evidence="1" type="ORF">CLUMA_CG014942</name>
</gene>
<dbReference type="AlphaFoldDB" id="A0A1J1IRL8"/>
<proteinExistence type="predicted"/>
<keyword evidence="2" id="KW-1185">Reference proteome</keyword>
<evidence type="ECO:0000313" key="1">
    <source>
        <dbReference type="EMBL" id="CRL01726.1"/>
    </source>
</evidence>
<name>A0A1J1IRL8_9DIPT</name>
<evidence type="ECO:0000313" key="2">
    <source>
        <dbReference type="Proteomes" id="UP000183832"/>
    </source>
</evidence>
<dbReference type="Proteomes" id="UP000183832">
    <property type="component" value="Unassembled WGS sequence"/>
</dbReference>
<accession>A0A1J1IRL8</accession>
<organism evidence="1 2">
    <name type="scientific">Clunio marinus</name>
    <dbReference type="NCBI Taxonomy" id="568069"/>
    <lineage>
        <taxon>Eukaryota</taxon>
        <taxon>Metazoa</taxon>
        <taxon>Ecdysozoa</taxon>
        <taxon>Arthropoda</taxon>
        <taxon>Hexapoda</taxon>
        <taxon>Insecta</taxon>
        <taxon>Pterygota</taxon>
        <taxon>Neoptera</taxon>
        <taxon>Endopterygota</taxon>
        <taxon>Diptera</taxon>
        <taxon>Nematocera</taxon>
        <taxon>Chironomoidea</taxon>
        <taxon>Chironomidae</taxon>
        <taxon>Clunio</taxon>
    </lineage>
</organism>